<name>A0A388JJP6_CHABU</name>
<feature type="compositionally biased region" description="Low complexity" evidence="1">
    <location>
        <begin position="541"/>
        <end position="551"/>
    </location>
</feature>
<feature type="region of interest" description="Disordered" evidence="1">
    <location>
        <begin position="465"/>
        <end position="489"/>
    </location>
</feature>
<feature type="region of interest" description="Disordered" evidence="1">
    <location>
        <begin position="508"/>
        <end position="591"/>
    </location>
</feature>
<accession>A0A388JJP6</accession>
<dbReference type="Gramene" id="GBG41576">
    <property type="protein sequence ID" value="GBG41576"/>
    <property type="gene ID" value="CBR_g74539"/>
</dbReference>
<feature type="compositionally biased region" description="Low complexity" evidence="1">
    <location>
        <begin position="520"/>
        <end position="533"/>
    </location>
</feature>
<feature type="compositionally biased region" description="Low complexity" evidence="1">
    <location>
        <begin position="469"/>
        <end position="481"/>
    </location>
</feature>
<dbReference type="Proteomes" id="UP000265515">
    <property type="component" value="Unassembled WGS sequence"/>
</dbReference>
<reference evidence="2 3" key="1">
    <citation type="journal article" date="2018" name="Cell">
        <title>The Chara Genome: Secondary Complexity and Implications for Plant Terrestrialization.</title>
        <authorList>
            <person name="Nishiyama T."/>
            <person name="Sakayama H."/>
            <person name="Vries J.D."/>
            <person name="Buschmann H."/>
            <person name="Saint-Marcoux D."/>
            <person name="Ullrich K.K."/>
            <person name="Haas F.B."/>
            <person name="Vanderstraeten L."/>
            <person name="Becker D."/>
            <person name="Lang D."/>
            <person name="Vosolsobe S."/>
            <person name="Rombauts S."/>
            <person name="Wilhelmsson P.K.I."/>
            <person name="Janitza P."/>
            <person name="Kern R."/>
            <person name="Heyl A."/>
            <person name="Rumpler F."/>
            <person name="Villalobos L.I.A.C."/>
            <person name="Clay J.M."/>
            <person name="Skokan R."/>
            <person name="Toyoda A."/>
            <person name="Suzuki Y."/>
            <person name="Kagoshima H."/>
            <person name="Schijlen E."/>
            <person name="Tajeshwar N."/>
            <person name="Catarino B."/>
            <person name="Hetherington A.J."/>
            <person name="Saltykova A."/>
            <person name="Bonnot C."/>
            <person name="Breuninger H."/>
            <person name="Symeonidi A."/>
            <person name="Radhakrishnan G.V."/>
            <person name="Van Nieuwerburgh F."/>
            <person name="Deforce D."/>
            <person name="Chang C."/>
            <person name="Karol K.G."/>
            <person name="Hedrich R."/>
            <person name="Ulvskov P."/>
            <person name="Glockner G."/>
            <person name="Delwiche C.F."/>
            <person name="Petrasek J."/>
            <person name="Van de Peer Y."/>
            <person name="Friml J."/>
            <person name="Beilby M."/>
            <person name="Dolan L."/>
            <person name="Kohara Y."/>
            <person name="Sugano S."/>
            <person name="Fujiyama A."/>
            <person name="Delaux P.-M."/>
            <person name="Quint M."/>
            <person name="TheiBen G."/>
            <person name="Hagemann M."/>
            <person name="Harholt J."/>
            <person name="Dunand C."/>
            <person name="Zachgo S."/>
            <person name="Langdale J."/>
            <person name="Maumus F."/>
            <person name="Straeten D.V.D."/>
            <person name="Gould S.B."/>
            <person name="Rensing S.A."/>
        </authorList>
    </citation>
    <scope>NUCLEOTIDE SEQUENCE [LARGE SCALE GENOMIC DNA]</scope>
    <source>
        <strain evidence="2 3">S276</strain>
    </source>
</reference>
<comment type="caution">
    <text evidence="2">The sequence shown here is derived from an EMBL/GenBank/DDBJ whole genome shotgun (WGS) entry which is preliminary data.</text>
</comment>
<feature type="compositionally biased region" description="Basic and acidic residues" evidence="1">
    <location>
        <begin position="556"/>
        <end position="574"/>
    </location>
</feature>
<keyword evidence="3" id="KW-1185">Reference proteome</keyword>
<proteinExistence type="predicted"/>
<feature type="compositionally biased region" description="Polar residues" evidence="1">
    <location>
        <begin position="577"/>
        <end position="587"/>
    </location>
</feature>
<protein>
    <submittedName>
        <fullName evidence="2">Uncharacterized protein</fullName>
    </submittedName>
</protein>
<evidence type="ECO:0000313" key="2">
    <source>
        <dbReference type="EMBL" id="GBG41576.1"/>
    </source>
</evidence>
<feature type="non-terminal residue" evidence="2">
    <location>
        <position position="1"/>
    </location>
</feature>
<organism evidence="2 3">
    <name type="scientific">Chara braunii</name>
    <name type="common">Braun's stonewort</name>
    <dbReference type="NCBI Taxonomy" id="69332"/>
    <lineage>
        <taxon>Eukaryota</taxon>
        <taxon>Viridiplantae</taxon>
        <taxon>Streptophyta</taxon>
        <taxon>Charophyceae</taxon>
        <taxon>Charales</taxon>
        <taxon>Characeae</taxon>
        <taxon>Chara</taxon>
    </lineage>
</organism>
<gene>
    <name evidence="2" type="ORF">CBR_g74539</name>
</gene>
<dbReference type="EMBL" id="BFEA01002439">
    <property type="protein sequence ID" value="GBG41576.1"/>
    <property type="molecule type" value="Genomic_DNA"/>
</dbReference>
<evidence type="ECO:0000256" key="1">
    <source>
        <dbReference type="SAM" id="MobiDB-lite"/>
    </source>
</evidence>
<evidence type="ECO:0000313" key="3">
    <source>
        <dbReference type="Proteomes" id="UP000265515"/>
    </source>
</evidence>
<sequence length="673" mass="69140">GEEKECGHVWGQSDVLRQIAGIQRRGGDDDGACSSGSDAEDMFENLLGVIDTLHIRVENLRNQLGRNHSSRKAAAARLLALQLQQPNLPRPPSTGLLVPVQRSATATGCLSVSPSKLLAAEIGTHIVKSEPLLPTVQPVGAGRGGRLSVAIPVSGLEAPPLLRSSCLPLPIATGFLESRTESLSDRPGEDLMTATTSLPSSAATVYEAFASGGKVGGGRNTIGVSRAGLVTAAGRVDQNCTDHSNNNLSAQLYGPHNGVFGVPLAMGNDALVASATKGLPVAFHHVLELDQVMGGTTARSLEGKDDVHSSHSNGLEGLAANIANDSSEKDATEDIGMYLVSTGGDCSPLERCLFLSGSEGNEQATVGVGRSQVTQLCSTDLKSESMKGEGDRNAASGACLMKTINDTWPARPEREEGQVSPMLAGTWHAIEKGLLLGFSAGSGNCLSLPVPAPIPVDVAALTSPSGMASQSESRSLSQRLSMTQGEPCAAEGQLQAVSAFDEQPAKLAFPQGRRRKRESGGNSVGVPVPVSTGAMDVPWKGASPRSAGSGSRRNKGQGDEKERDGSEREQEKEGSLGSVSHLSNNGPEDTIVGASGTGAAVVSPARRETRALARQAVGHATPKTEPYASPVVPGVSSKPAIAKGGVKAGRVVMGRGRGKGLANAKGSLGGCSG</sequence>
<dbReference type="AlphaFoldDB" id="A0A388JJP6"/>